<protein>
    <submittedName>
        <fullName evidence="1">Uncharacterized protein</fullName>
    </submittedName>
</protein>
<dbReference type="AlphaFoldDB" id="A0A1H2Y687"/>
<organism evidence="1 2">
    <name type="scientific">Thiocapsa roseopersicina</name>
    <dbReference type="NCBI Taxonomy" id="1058"/>
    <lineage>
        <taxon>Bacteria</taxon>
        <taxon>Pseudomonadati</taxon>
        <taxon>Pseudomonadota</taxon>
        <taxon>Gammaproteobacteria</taxon>
        <taxon>Chromatiales</taxon>
        <taxon>Chromatiaceae</taxon>
        <taxon>Thiocapsa</taxon>
    </lineage>
</organism>
<evidence type="ECO:0000313" key="2">
    <source>
        <dbReference type="Proteomes" id="UP000198816"/>
    </source>
</evidence>
<name>A0A1H2Y687_THIRO</name>
<proteinExistence type="predicted"/>
<sequence>MNLMYGFDSYSAGGVRIADEDLVKTRSASLVGPATLHPLRGVANARRAGAPRGTLAGIKNNAIRELVNRRG</sequence>
<reference evidence="2" key="1">
    <citation type="submission" date="2016-10" db="EMBL/GenBank/DDBJ databases">
        <authorList>
            <person name="Varghese N."/>
            <person name="Submissions S."/>
        </authorList>
    </citation>
    <scope>NUCLEOTIDE SEQUENCE [LARGE SCALE GENOMIC DNA]</scope>
    <source>
        <strain evidence="2">DSM 217</strain>
    </source>
</reference>
<gene>
    <name evidence="1" type="ORF">SAMN05421783_11241</name>
</gene>
<accession>A0A1H2Y687</accession>
<keyword evidence="2" id="KW-1185">Reference proteome</keyword>
<dbReference type="EMBL" id="FNNZ01000012">
    <property type="protein sequence ID" value="SDX00089.1"/>
    <property type="molecule type" value="Genomic_DNA"/>
</dbReference>
<evidence type="ECO:0000313" key="1">
    <source>
        <dbReference type="EMBL" id="SDX00089.1"/>
    </source>
</evidence>
<dbReference type="Proteomes" id="UP000198816">
    <property type="component" value="Unassembled WGS sequence"/>
</dbReference>